<dbReference type="InterPro" id="IPR010195">
    <property type="entry name" value="Uncharacterised_peroxidase-rel"/>
</dbReference>
<evidence type="ECO:0000313" key="2">
    <source>
        <dbReference type="EMBL" id="TWT38200.1"/>
    </source>
</evidence>
<sequence>MPRISTVALDAANPQQTKLFAAVKNKLGRVPNLLLSLGKSPAALKGYLDFSDALASGEALTAEQREIVALAVAEANGCEYCLAAHSAIGKSVGLSADAIAAARRAGGDDPANRAVARFAQAIVQTRGRVDDASLDAFRAAGFDDAAVAEVVAHVSLNVLTNYFNNLAHTEVDFPAAEPLDGHASDGAACSTGCSVA</sequence>
<proteinExistence type="predicted"/>
<dbReference type="PANTHER" id="PTHR35446">
    <property type="entry name" value="SI:CH211-175M2.5"/>
    <property type="match status" value="1"/>
</dbReference>
<dbReference type="SUPFAM" id="SSF69118">
    <property type="entry name" value="AhpD-like"/>
    <property type="match status" value="1"/>
</dbReference>
<dbReference type="InterPro" id="IPR004675">
    <property type="entry name" value="AhpD_core"/>
</dbReference>
<feature type="domain" description="Carboxymuconolactone decarboxylase-like" evidence="1">
    <location>
        <begin position="41"/>
        <end position="111"/>
    </location>
</feature>
<dbReference type="InterPro" id="IPR029032">
    <property type="entry name" value="AhpD-like"/>
</dbReference>
<evidence type="ECO:0000259" key="1">
    <source>
        <dbReference type="Pfam" id="PF02627"/>
    </source>
</evidence>
<reference evidence="2 3" key="1">
    <citation type="submission" date="2019-02" db="EMBL/GenBank/DDBJ databases">
        <title>Deep-cultivation of Planctomycetes and their phenomic and genomic characterization uncovers novel biology.</title>
        <authorList>
            <person name="Wiegand S."/>
            <person name="Jogler M."/>
            <person name="Boedeker C."/>
            <person name="Pinto D."/>
            <person name="Vollmers J."/>
            <person name="Rivas-Marin E."/>
            <person name="Kohn T."/>
            <person name="Peeters S.H."/>
            <person name="Heuer A."/>
            <person name="Rast P."/>
            <person name="Oberbeckmann S."/>
            <person name="Bunk B."/>
            <person name="Jeske O."/>
            <person name="Meyerdierks A."/>
            <person name="Storesund J.E."/>
            <person name="Kallscheuer N."/>
            <person name="Luecker S."/>
            <person name="Lage O.M."/>
            <person name="Pohl T."/>
            <person name="Merkel B.J."/>
            <person name="Hornburger P."/>
            <person name="Mueller R.-W."/>
            <person name="Bruemmer F."/>
            <person name="Labrenz M."/>
            <person name="Spormann A.M."/>
            <person name="Op Den Camp H."/>
            <person name="Overmann J."/>
            <person name="Amann R."/>
            <person name="Jetten M.S.M."/>
            <person name="Mascher T."/>
            <person name="Medema M.H."/>
            <person name="Devos D.P."/>
            <person name="Kaster A.-K."/>
            <person name="Ovreas L."/>
            <person name="Rohde M."/>
            <person name="Galperin M.Y."/>
            <person name="Jogler C."/>
        </authorList>
    </citation>
    <scope>NUCLEOTIDE SEQUENCE [LARGE SCALE GENOMIC DNA]</scope>
    <source>
        <strain evidence="2 3">KOR34</strain>
    </source>
</reference>
<dbReference type="NCBIfam" id="TIGR00778">
    <property type="entry name" value="ahpD_dom"/>
    <property type="match status" value="1"/>
</dbReference>
<dbReference type="OrthoDB" id="9801997at2"/>
<evidence type="ECO:0000313" key="3">
    <source>
        <dbReference type="Proteomes" id="UP000316714"/>
    </source>
</evidence>
<gene>
    <name evidence="2" type="ORF">KOR34_31690</name>
</gene>
<dbReference type="Gene3D" id="1.20.1290.10">
    <property type="entry name" value="AhpD-like"/>
    <property type="match status" value="1"/>
</dbReference>
<dbReference type="Pfam" id="PF02627">
    <property type="entry name" value="CMD"/>
    <property type="match status" value="1"/>
</dbReference>
<organism evidence="2 3">
    <name type="scientific">Posidoniimonas corsicana</name>
    <dbReference type="NCBI Taxonomy" id="1938618"/>
    <lineage>
        <taxon>Bacteria</taxon>
        <taxon>Pseudomonadati</taxon>
        <taxon>Planctomycetota</taxon>
        <taxon>Planctomycetia</taxon>
        <taxon>Pirellulales</taxon>
        <taxon>Lacipirellulaceae</taxon>
        <taxon>Posidoniimonas</taxon>
    </lineage>
</organism>
<keyword evidence="3" id="KW-1185">Reference proteome</keyword>
<dbReference type="PANTHER" id="PTHR35446:SF3">
    <property type="entry name" value="CMD DOMAIN-CONTAINING PROTEIN"/>
    <property type="match status" value="1"/>
</dbReference>
<dbReference type="EMBL" id="SIHJ01000001">
    <property type="protein sequence ID" value="TWT38200.1"/>
    <property type="molecule type" value="Genomic_DNA"/>
</dbReference>
<accession>A0A5C5VJU5</accession>
<dbReference type="AlphaFoldDB" id="A0A5C5VJU5"/>
<protein>
    <submittedName>
        <fullName evidence="2">Carboxymuconolactone decarboxylase family protein</fullName>
    </submittedName>
</protein>
<name>A0A5C5VJU5_9BACT</name>
<dbReference type="NCBIfam" id="TIGR01926">
    <property type="entry name" value="peroxid_rel"/>
    <property type="match status" value="1"/>
</dbReference>
<dbReference type="GO" id="GO:0051920">
    <property type="term" value="F:peroxiredoxin activity"/>
    <property type="evidence" value="ECO:0007669"/>
    <property type="project" value="InterPro"/>
</dbReference>
<comment type="caution">
    <text evidence="2">The sequence shown here is derived from an EMBL/GenBank/DDBJ whole genome shotgun (WGS) entry which is preliminary data.</text>
</comment>
<dbReference type="RefSeq" id="WP_146565552.1">
    <property type="nucleotide sequence ID" value="NZ_SIHJ01000001.1"/>
</dbReference>
<dbReference type="InterPro" id="IPR003779">
    <property type="entry name" value="CMD-like"/>
</dbReference>
<dbReference type="Proteomes" id="UP000316714">
    <property type="component" value="Unassembled WGS sequence"/>
</dbReference>